<name>A0A2R6C9Y2_9ARCH</name>
<dbReference type="Gene3D" id="2.30.110.10">
    <property type="entry name" value="Electron Transport, Fmn-binding Protein, Chain A"/>
    <property type="match status" value="1"/>
</dbReference>
<dbReference type="Pfam" id="PF04075">
    <property type="entry name" value="F420H2_quin_red"/>
    <property type="match status" value="1"/>
</dbReference>
<dbReference type="AlphaFoldDB" id="A0A2R6C9Y2"/>
<accession>A0A2R6C9Y2</accession>
<dbReference type="NCBIfam" id="TIGR00026">
    <property type="entry name" value="hi_GC_TIGR00026"/>
    <property type="match status" value="1"/>
</dbReference>
<dbReference type="InterPro" id="IPR004378">
    <property type="entry name" value="F420H2_quin_Rdtase"/>
</dbReference>
<dbReference type="GO" id="GO:0016491">
    <property type="term" value="F:oxidoreductase activity"/>
    <property type="evidence" value="ECO:0007669"/>
    <property type="project" value="InterPro"/>
</dbReference>
<dbReference type="EMBL" id="NEXF01000200">
    <property type="protein sequence ID" value="PSO07712.1"/>
    <property type="molecule type" value="Genomic_DNA"/>
</dbReference>
<dbReference type="InterPro" id="IPR012349">
    <property type="entry name" value="Split_barrel_FMN-bd"/>
</dbReference>
<organism evidence="1 2">
    <name type="scientific">Candidatus Marsarchaeota G2 archaeon BE_D</name>
    <dbReference type="NCBI Taxonomy" id="1978158"/>
    <lineage>
        <taxon>Archaea</taxon>
        <taxon>Candidatus Marsarchaeota</taxon>
        <taxon>Candidatus Marsarchaeota group 2</taxon>
    </lineage>
</organism>
<evidence type="ECO:0008006" key="3">
    <source>
        <dbReference type="Google" id="ProtNLM"/>
    </source>
</evidence>
<comment type="caution">
    <text evidence="1">The sequence shown here is derived from an EMBL/GenBank/DDBJ whole genome shotgun (WGS) entry which is preliminary data.</text>
</comment>
<evidence type="ECO:0000313" key="2">
    <source>
        <dbReference type="Proteomes" id="UP000242015"/>
    </source>
</evidence>
<reference evidence="1 2" key="1">
    <citation type="submission" date="2017-04" db="EMBL/GenBank/DDBJ databases">
        <title>Novel microbial lineages endemic to geothermal iron-oxide mats fill important gaps in the evolutionary history of Archaea.</title>
        <authorList>
            <person name="Jay Z.J."/>
            <person name="Beam J.P."/>
            <person name="Dlakic M."/>
            <person name="Rusch D.B."/>
            <person name="Kozubal M.A."/>
            <person name="Inskeep W.P."/>
        </authorList>
    </citation>
    <scope>NUCLEOTIDE SEQUENCE [LARGE SCALE GENOMIC DNA]</scope>
    <source>
        <strain evidence="1">BE_D</strain>
    </source>
</reference>
<protein>
    <recommendedName>
        <fullName evidence="3">Pyridoxamine 5'-phosphate oxidase putative domain-containing protein</fullName>
    </recommendedName>
</protein>
<proteinExistence type="predicted"/>
<gene>
    <name evidence="1" type="ORF">B9Q04_09420</name>
</gene>
<evidence type="ECO:0000313" key="1">
    <source>
        <dbReference type="EMBL" id="PSO07712.1"/>
    </source>
</evidence>
<sequence length="129" mass="15471">MVFIVSKYEDLDNFLAQHHKDYSIWLTTYGRKTGKPRLVQIWFAYVNGEFYILARHGLNAWWAKNIVKNKNVIVNIGGRAVRGTAEVLDDKELTDEVWRYYKGKYRFYPQIYIFSWAKRKLIRIAFDLQ</sequence>
<dbReference type="SUPFAM" id="SSF50475">
    <property type="entry name" value="FMN-binding split barrel"/>
    <property type="match status" value="1"/>
</dbReference>
<dbReference type="Proteomes" id="UP000242015">
    <property type="component" value="Unassembled WGS sequence"/>
</dbReference>